<sequence>MAQGQRLSDSEMVALERKIADKFDNIKSTVHRLQGTIDSLEGNWKGIGANAFNTKQHEINTSLKNIGGILVKFLDAMSGTRKIKDDSEDQVLQAVKKIDVYDGAPKSTLSGY</sequence>
<evidence type="ECO:0000313" key="2">
    <source>
        <dbReference type="Proteomes" id="UP000283128"/>
    </source>
</evidence>
<dbReference type="EMBL" id="RZYA01000010">
    <property type="protein sequence ID" value="RVU22489.1"/>
    <property type="molecule type" value="Genomic_DNA"/>
</dbReference>
<dbReference type="Gene3D" id="1.10.287.1060">
    <property type="entry name" value="ESAT-6-like"/>
    <property type="match status" value="1"/>
</dbReference>
<dbReference type="Pfam" id="PF06013">
    <property type="entry name" value="WXG100"/>
    <property type="match status" value="1"/>
</dbReference>
<dbReference type="AlphaFoldDB" id="A0A3S2YYK1"/>
<evidence type="ECO:0008006" key="3">
    <source>
        <dbReference type="Google" id="ProtNLM"/>
    </source>
</evidence>
<dbReference type="InterPro" id="IPR036689">
    <property type="entry name" value="ESAT-6-like_sf"/>
</dbReference>
<evidence type="ECO:0000313" key="1">
    <source>
        <dbReference type="EMBL" id="RVU22489.1"/>
    </source>
</evidence>
<keyword evidence="2" id="KW-1185">Reference proteome</keyword>
<accession>A0A3S2YYK1</accession>
<dbReference type="Proteomes" id="UP000283128">
    <property type="component" value="Unassembled WGS sequence"/>
</dbReference>
<gene>
    <name evidence="1" type="ORF">EOT10_21215</name>
</gene>
<dbReference type="SUPFAM" id="SSF140453">
    <property type="entry name" value="EsxAB dimer-like"/>
    <property type="match status" value="1"/>
</dbReference>
<organism evidence="1 2">
    <name type="scientific">Streptomyces antnestii</name>
    <dbReference type="NCBI Taxonomy" id="2494256"/>
    <lineage>
        <taxon>Bacteria</taxon>
        <taxon>Bacillati</taxon>
        <taxon>Actinomycetota</taxon>
        <taxon>Actinomycetes</taxon>
        <taxon>Kitasatosporales</taxon>
        <taxon>Streptomycetaceae</taxon>
        <taxon>Streptomyces</taxon>
    </lineage>
</organism>
<reference evidence="1 2" key="1">
    <citation type="submission" date="2019-01" db="EMBL/GenBank/DDBJ databases">
        <title>Genome sequences of Streptomyces and Rhizobium isolates collected from root and soil.</title>
        <authorList>
            <person name="Chhettri S."/>
            <person name="Sevigny J.L."/>
            <person name="Sen A."/>
            <person name="Ennis N."/>
            <person name="Tisa L."/>
        </authorList>
    </citation>
    <scope>NUCLEOTIDE SEQUENCE [LARGE SCALE GENOMIC DNA]</scope>
    <source>
        <strain evidence="1 2">San01</strain>
    </source>
</reference>
<proteinExistence type="predicted"/>
<comment type="caution">
    <text evidence="1">The sequence shown here is derived from an EMBL/GenBank/DDBJ whole genome shotgun (WGS) entry which is preliminary data.</text>
</comment>
<dbReference type="InterPro" id="IPR010310">
    <property type="entry name" value="T7SS_ESAT-6-like"/>
</dbReference>
<protein>
    <recommendedName>
        <fullName evidence="3">WXG100 family type VII secretion target</fullName>
    </recommendedName>
</protein>
<name>A0A3S2YYK1_9ACTN</name>
<dbReference type="OrthoDB" id="4283504at2"/>